<dbReference type="PROSITE" id="PS01180">
    <property type="entry name" value="CUB"/>
    <property type="match status" value="3"/>
</dbReference>
<feature type="domain" description="C-type lectin" evidence="8">
    <location>
        <begin position="1062"/>
        <end position="1200"/>
    </location>
</feature>
<feature type="compositionally biased region" description="Basic and acidic residues" evidence="4">
    <location>
        <begin position="1911"/>
        <end position="1921"/>
    </location>
</feature>
<dbReference type="Pfam" id="PF00059">
    <property type="entry name" value="Lectin_C"/>
    <property type="match status" value="2"/>
</dbReference>
<dbReference type="Gene3D" id="2.60.120.290">
    <property type="entry name" value="Spermadhesin, CUB domain"/>
    <property type="match status" value="3"/>
</dbReference>
<feature type="region of interest" description="Disordered" evidence="4">
    <location>
        <begin position="647"/>
        <end position="681"/>
    </location>
</feature>
<evidence type="ECO:0000259" key="6">
    <source>
        <dbReference type="PROSITE" id="PS01180"/>
    </source>
</evidence>
<dbReference type="SMART" id="SM00034">
    <property type="entry name" value="CLECT"/>
    <property type="match status" value="2"/>
</dbReference>
<evidence type="ECO:0000256" key="2">
    <source>
        <dbReference type="PROSITE-ProRule" id="PRU00059"/>
    </source>
</evidence>
<keyword evidence="5" id="KW-0812">Transmembrane</keyword>
<protein>
    <submittedName>
        <fullName evidence="9">Putative CTL10 isoform B</fullName>
    </submittedName>
</protein>
<dbReference type="Pfam" id="PF00431">
    <property type="entry name" value="CUB"/>
    <property type="match status" value="3"/>
</dbReference>
<dbReference type="InterPro" id="IPR016187">
    <property type="entry name" value="CTDL_fold"/>
</dbReference>
<feature type="disulfide bond" evidence="3">
    <location>
        <begin position="1630"/>
        <end position="1639"/>
    </location>
</feature>
<feature type="region of interest" description="Disordered" evidence="4">
    <location>
        <begin position="1823"/>
        <end position="1876"/>
    </location>
</feature>
<organism evidence="9">
    <name type="scientific">Reticulitermes speratus</name>
    <dbReference type="NCBI Taxonomy" id="60591"/>
    <lineage>
        <taxon>Eukaryota</taxon>
        <taxon>Metazoa</taxon>
        <taxon>Ecdysozoa</taxon>
        <taxon>Arthropoda</taxon>
        <taxon>Hexapoda</taxon>
        <taxon>Insecta</taxon>
        <taxon>Pterygota</taxon>
        <taxon>Neoptera</taxon>
        <taxon>Polyneoptera</taxon>
        <taxon>Dictyoptera</taxon>
        <taxon>Blattodea</taxon>
        <taxon>Blattoidea</taxon>
        <taxon>Termitoidae</taxon>
        <taxon>Rhinotermitidae</taxon>
        <taxon>Reticulitermes</taxon>
        <taxon>Frontotermes</taxon>
    </lineage>
</organism>
<proteinExistence type="evidence at transcript level"/>
<dbReference type="PANTHER" id="PTHR24255:SF31">
    <property type="entry name" value="CUBILIN-LIKE PROTEIN"/>
    <property type="match status" value="1"/>
</dbReference>
<feature type="region of interest" description="Disordered" evidence="4">
    <location>
        <begin position="1911"/>
        <end position="1936"/>
    </location>
</feature>
<gene>
    <name evidence="9" type="primary">CTL10B</name>
</gene>
<keyword evidence="5" id="KW-0472">Membrane</keyword>
<evidence type="ECO:0000256" key="1">
    <source>
        <dbReference type="ARBA" id="ARBA00023157"/>
    </source>
</evidence>
<dbReference type="Gene3D" id="2.10.25.10">
    <property type="entry name" value="Laminin"/>
    <property type="match status" value="3"/>
</dbReference>
<dbReference type="CDD" id="cd00041">
    <property type="entry name" value="CUB"/>
    <property type="match status" value="3"/>
</dbReference>
<feature type="domain" description="EGF-like" evidence="7">
    <location>
        <begin position="1645"/>
        <end position="1675"/>
    </location>
</feature>
<dbReference type="Gene3D" id="3.10.100.10">
    <property type="entry name" value="Mannose-Binding Protein A, subunit A"/>
    <property type="match status" value="2"/>
</dbReference>
<feature type="disulfide bond" evidence="3">
    <location>
        <begin position="1665"/>
        <end position="1674"/>
    </location>
</feature>
<dbReference type="EMBL" id="FX985253">
    <property type="protein sequence ID" value="BAX07266.1"/>
    <property type="molecule type" value="mRNA"/>
</dbReference>
<dbReference type="GO" id="GO:0004252">
    <property type="term" value="F:serine-type endopeptidase activity"/>
    <property type="evidence" value="ECO:0007669"/>
    <property type="project" value="TreeGrafter"/>
</dbReference>
<dbReference type="SMART" id="SM00181">
    <property type="entry name" value="EGF"/>
    <property type="match status" value="3"/>
</dbReference>
<dbReference type="InterPro" id="IPR035914">
    <property type="entry name" value="Sperma_CUB_dom_sf"/>
</dbReference>
<dbReference type="SUPFAM" id="SSF49854">
    <property type="entry name" value="Spermadhesin, CUB domain"/>
    <property type="match status" value="4"/>
</dbReference>
<feature type="compositionally biased region" description="Polar residues" evidence="4">
    <location>
        <begin position="213"/>
        <end position="224"/>
    </location>
</feature>
<dbReference type="PROSITE" id="PS00022">
    <property type="entry name" value="EGF_1"/>
    <property type="match status" value="3"/>
</dbReference>
<evidence type="ECO:0000256" key="3">
    <source>
        <dbReference type="PROSITE-ProRule" id="PRU00076"/>
    </source>
</evidence>
<keyword evidence="5" id="KW-1133">Transmembrane helix</keyword>
<comment type="caution">
    <text evidence="3">Lacks conserved residue(s) required for the propagation of feature annotation.</text>
</comment>
<dbReference type="SMART" id="SM00042">
    <property type="entry name" value="CUB"/>
    <property type="match status" value="3"/>
</dbReference>
<feature type="compositionally biased region" description="Low complexity" evidence="4">
    <location>
        <begin position="1823"/>
        <end position="1835"/>
    </location>
</feature>
<feature type="disulfide bond" evidence="2">
    <location>
        <begin position="1335"/>
        <end position="1362"/>
    </location>
</feature>
<reference evidence="9" key="1">
    <citation type="journal article" date="2017" name="PLoS ONE">
        <title>Caste-, sex-, and age-dependent expression of immune-related genes in a Japanese subterranean termite, Reticulitermes speratus.</title>
        <authorList>
            <person name="Mitaka Y."/>
            <person name="Kobayashi K."/>
            <person name="Matsuura K."/>
        </authorList>
    </citation>
    <scope>NUCLEOTIDE SEQUENCE</scope>
    <source>
        <tissue evidence="9">Whole body</tissue>
    </source>
</reference>
<dbReference type="PROSITE" id="PS50041">
    <property type="entry name" value="C_TYPE_LECTIN_2"/>
    <property type="match status" value="2"/>
</dbReference>
<evidence type="ECO:0000259" key="7">
    <source>
        <dbReference type="PROSITE" id="PS50026"/>
    </source>
</evidence>
<dbReference type="InterPro" id="IPR000742">
    <property type="entry name" value="EGF"/>
</dbReference>
<dbReference type="Pfam" id="PF00008">
    <property type="entry name" value="EGF"/>
    <property type="match status" value="1"/>
</dbReference>
<dbReference type="InterPro" id="IPR000859">
    <property type="entry name" value="CUB_dom"/>
</dbReference>
<accession>A0A1V1G4Y5</accession>
<evidence type="ECO:0000256" key="4">
    <source>
        <dbReference type="SAM" id="MobiDB-lite"/>
    </source>
</evidence>
<name>A0A1V1G4Y5_9NEOP</name>
<keyword evidence="3" id="KW-0245">EGF-like domain</keyword>
<dbReference type="CDD" id="cd00037">
    <property type="entry name" value="CLECT"/>
    <property type="match status" value="2"/>
</dbReference>
<feature type="domain" description="EGF-like" evidence="7">
    <location>
        <begin position="1604"/>
        <end position="1640"/>
    </location>
</feature>
<dbReference type="InterPro" id="IPR016186">
    <property type="entry name" value="C-type_lectin-like/link_sf"/>
</dbReference>
<feature type="transmembrane region" description="Helical" evidence="5">
    <location>
        <begin position="1733"/>
        <end position="1753"/>
    </location>
</feature>
<dbReference type="PROSITE" id="PS50026">
    <property type="entry name" value="EGF_3"/>
    <property type="match status" value="3"/>
</dbReference>
<dbReference type="CDD" id="cd00053">
    <property type="entry name" value="EGF"/>
    <property type="match status" value="1"/>
</dbReference>
<dbReference type="SUPFAM" id="SSF57196">
    <property type="entry name" value="EGF/Laminin"/>
    <property type="match status" value="3"/>
</dbReference>
<feature type="domain" description="EGF-like" evidence="7">
    <location>
        <begin position="1677"/>
        <end position="1713"/>
    </location>
</feature>
<dbReference type="InterPro" id="IPR001304">
    <property type="entry name" value="C-type_lectin-like"/>
</dbReference>
<dbReference type="SUPFAM" id="SSF56436">
    <property type="entry name" value="C-type lectin-like"/>
    <property type="match status" value="2"/>
</dbReference>
<dbReference type="PANTHER" id="PTHR24255">
    <property type="entry name" value="COMPLEMENT COMPONENT 1, S SUBCOMPONENT-RELATED"/>
    <property type="match status" value="1"/>
</dbReference>
<feature type="domain" description="CUB" evidence="6">
    <location>
        <begin position="1335"/>
        <end position="1458"/>
    </location>
</feature>
<feature type="domain" description="CUB" evidence="6">
    <location>
        <begin position="926"/>
        <end position="1049"/>
    </location>
</feature>
<dbReference type="CDD" id="cd00054">
    <property type="entry name" value="EGF_CA"/>
    <property type="match status" value="2"/>
</dbReference>
<feature type="disulfide bond" evidence="3">
    <location>
        <begin position="1703"/>
        <end position="1712"/>
    </location>
</feature>
<dbReference type="GO" id="GO:0005615">
    <property type="term" value="C:extracellular space"/>
    <property type="evidence" value="ECO:0007669"/>
    <property type="project" value="TreeGrafter"/>
</dbReference>
<feature type="domain" description="C-type lectin" evidence="8">
    <location>
        <begin position="767"/>
        <end position="910"/>
    </location>
</feature>
<feature type="domain" description="CUB" evidence="6">
    <location>
        <begin position="1206"/>
        <end position="1330"/>
    </location>
</feature>
<sequence>MLVNVSDNNMTVDMHATHIISNKVSKNCTIINESKVSKNIEIQTSIYCVRCQRHSTETSARTKCRAVKIWRSLPSAAVIIGLLLIQQVAQLNAMTLQNGVPGAGGRNAGDPAPGRSPGPPLMLNHSVNFQRLTVSPDSTRTVARHEAEVDVNKRDQTLLSDISERSGITKSYNRHQTSTGGMLSSSHYREDVTPEYTKATSGEDDFSVPVTRFSGNIRSKSSGHYSRGPDNGHTIPMSRETKEGLNKLDEADYDSKSWHQGGILSNMDDDHDRAMLEENPTIILSSDSDDSISFPTSIDFSSYEEEDASNETGSWCGSDMKTDINVATSQWAGLINMTVVHPLFRTDYGLVRGITYEVVVSRSTTVENIQDVFLVSEMDGRPYGHFISIWTDEVCPGAEWSVIGQLDRKTSVTFNWSADVTSTNEIQRANVTFRLRFRAETSKAVIETQQSFPLLEDCQLSLWPTRANVSWRVLPHQTKDCQVFFPGSSAADTDRRGLVVELTRLNVPCPAGGFLQFSSSSFPQGNSSTSQKLSTHSMRNRHQQLCGKLEELPPSGRKLYFPAPSLLPSTSSSVTPSLRLHGNPIFAFTYRLVDYCYNVTLTSRNDTLILRPTAGLHCTFRFHLPYGNRVSLHLQTGEGRLLASEDSRYHTREHQSVTSQDHLPGADSEDTSLTQLSHSDPDPPCPGLLTRLWDGVSTWAHCTKNGDPRHNIRMLSRGNSVTLKVVIHQAPQQNNLDPSHIPALKLWYRAEPINEVVEQCGFGWVSMRQFCITAVEDLRLPWNEAEMECGRRGGHLASIRSEQMQDLVDTLLLNSPGYRDHNAYWVGASDKTYEGDFRWSDGLPFSYTNWFPGWSQHNHFNRQPNDDGYSEQDCVELRRVYHLPSSNERLTHSFMWNDRDCTTPNLFLCERLRTGETIKEAWQPECNRSVTLSREQPRVTVVTPGFPHQYPDNAKCDTDITAPPGYRLVLDFEELVLEKEPYCSYDYLEIFEGVPGSNSSGVATRKLCGDWSSKLKLLRYVSRGPRLLLRFVSDYSHHYGGLKAKVSMENGMECADDRLQMFNSSCYLFVSYPEVTWQTAQQICQGMKAELASIHSAEEENFVTGNIRDSTEYSTSAIYWLGGHLVSKSIDHWEWVDVSPFTFSAWLPGQTPADAEVSDSSSNASMCLAIQWMPSPSPAHPSGLYWQSHHCSAVGGYVCKRGNQVSGSDLQLNTTINGTEGFLTSPNFPGNYYHNLDYWVQLIGPERTRLVVQFKQLDLELQTECLYDFVELRSIERDGQLLNDAVRWCVNHYPERDRFNFVSVSNKAVLRFHSDYSVAGAGFSATWQAVDISGCPMQTLTAKEGTLVSPNFPHFLITHLDCATTILAPAGRRIWLQFVHFDLGSYNNGGDLQLGEQAISEAVLEIDLSGENRSFQPYQVPGYITDGAYVSEGERLRVRLRTADKPKGIGFKAVYRTVGQVHEERLVDLSNVTVGNLLHLNYPKPPPSHVEFMQHLVAPVGHVILLEFYHMTVPEGRNCPGGAGVIEVTDNYADTNGTWWFLCEAITGPGRKLGSSTLAITSYFNTLYIKQKSGTSGVQLNATVKVYPDSSYRIKLVRGSEESTVESCYPNPCLNGGKCVSRGSDRTCQCTSHFTGMFCALTLCDTQPCAFGQCKLTPTSYTCACLPNYTGSNCEQKLRPCADNPCEGRGECFERGDTFQCRCHAWWEGQRCEKRMLHIPFKPLSERMLHEPFWLGLITVTVVLGVIGLFWCAKRHFPEKLEKLLDEEPDRNRTGCSSHSRPPSVREQLAAAGGTTVVVVPSPQPGGPRSLFGRLGIRKPSLLSLTSPHSHNNHPTAASATARTFSLDDLLKPPPRRTPSPRKKRNNSTPTKKNIAEKKQILQQLITPSANHHHQRKVSLGELIQLSERKVKETDKGKEGEADGEETETTFSTAMSDSQSALSTVALSSGDAKMEKKVTFARLLSKVSAEMSSGSEVIIVIKLTVGIL</sequence>
<evidence type="ECO:0000313" key="9">
    <source>
        <dbReference type="EMBL" id="BAX07266.1"/>
    </source>
</evidence>
<feature type="region of interest" description="Disordered" evidence="4">
    <location>
        <begin position="197"/>
        <end position="238"/>
    </location>
</feature>
<evidence type="ECO:0000259" key="8">
    <source>
        <dbReference type="PROSITE" id="PS50041"/>
    </source>
</evidence>
<keyword evidence="1 3" id="KW-1015">Disulfide bond</keyword>
<evidence type="ECO:0000256" key="5">
    <source>
        <dbReference type="SAM" id="Phobius"/>
    </source>
</evidence>